<name>A0A4P8L3Y3_9BACT</name>
<keyword evidence="8" id="KW-1185">Reference proteome</keyword>
<proteinExistence type="predicted"/>
<dbReference type="InterPro" id="IPR050903">
    <property type="entry name" value="Bact_Chemotaxis_MeTrfase"/>
</dbReference>
<keyword evidence="4 7" id="KW-0808">Transferase</keyword>
<keyword evidence="3 7" id="KW-0489">Methyltransferase</keyword>
<dbReference type="InterPro" id="IPR022641">
    <property type="entry name" value="CheR_N"/>
</dbReference>
<dbReference type="PROSITE" id="PS50123">
    <property type="entry name" value="CHER"/>
    <property type="match status" value="1"/>
</dbReference>
<evidence type="ECO:0000313" key="8">
    <source>
        <dbReference type="Proteomes" id="UP000298602"/>
    </source>
</evidence>
<dbReference type="SUPFAM" id="SSF53335">
    <property type="entry name" value="S-adenosyl-L-methionine-dependent methyltransferases"/>
    <property type="match status" value="1"/>
</dbReference>
<dbReference type="InterPro" id="IPR036804">
    <property type="entry name" value="CheR_N_sf"/>
</dbReference>
<evidence type="ECO:0000256" key="1">
    <source>
        <dbReference type="ARBA" id="ARBA00001541"/>
    </source>
</evidence>
<dbReference type="EMBL" id="CP040098">
    <property type="protein sequence ID" value="QCQ22676.1"/>
    <property type="molecule type" value="Genomic_DNA"/>
</dbReference>
<dbReference type="OrthoDB" id="9786165at2"/>
<sequence>MGEFKGTIERLRRMATIELGDSGSFMAHPMSESLFRQFSELVYEQCGINLHEGKRTLLEARLAKRLRATGMDCPEEYYRYITSAEGRAELIHFLDSVSTNLTAFFREVQHFEYLERHVLPEIVERKRAERRFRLRAWCAACSTGEEPYSIAMTVLSVLDRPETWDFKILATDISTKVLAIAEQGRYSRERLAKVPEAYRRLFFRGSPGGGSADTFEVIPEVRRIVTFRRLNLKDPYPFHGPFDFIFCRNVMIYFDKSTQESLINRMAAYLAPGGYFFVGHAESLTGLKHPLIYVKPAVYRK</sequence>
<dbReference type="PRINTS" id="PR00996">
    <property type="entry name" value="CHERMTFRASE"/>
</dbReference>
<organism evidence="7 8">
    <name type="scientific">Desulfoglaeba alkanexedens ALDC</name>
    <dbReference type="NCBI Taxonomy" id="980445"/>
    <lineage>
        <taxon>Bacteria</taxon>
        <taxon>Pseudomonadati</taxon>
        <taxon>Thermodesulfobacteriota</taxon>
        <taxon>Syntrophobacteria</taxon>
        <taxon>Syntrophobacterales</taxon>
        <taxon>Syntrophobacteraceae</taxon>
        <taxon>Desulfoglaeba</taxon>
    </lineage>
</organism>
<evidence type="ECO:0000256" key="4">
    <source>
        <dbReference type="ARBA" id="ARBA00022679"/>
    </source>
</evidence>
<feature type="domain" description="CheR-type methyltransferase" evidence="6">
    <location>
        <begin position="29"/>
        <end position="301"/>
    </location>
</feature>
<evidence type="ECO:0000259" key="6">
    <source>
        <dbReference type="PROSITE" id="PS50123"/>
    </source>
</evidence>
<dbReference type="InterPro" id="IPR000780">
    <property type="entry name" value="CheR_MeTrfase"/>
</dbReference>
<evidence type="ECO:0000256" key="2">
    <source>
        <dbReference type="ARBA" id="ARBA00012534"/>
    </source>
</evidence>
<gene>
    <name evidence="7" type="ORF">FDQ92_11145</name>
</gene>
<dbReference type="AlphaFoldDB" id="A0A4P8L3Y3"/>
<dbReference type="InterPro" id="IPR022642">
    <property type="entry name" value="CheR_C"/>
</dbReference>
<accession>A0A4P8L3Y3</accession>
<reference evidence="7 8" key="2">
    <citation type="submission" date="2019-05" db="EMBL/GenBank/DDBJ databases">
        <authorList>
            <person name="Suflita J.M."/>
            <person name="Marks C.R."/>
        </authorList>
    </citation>
    <scope>NUCLEOTIDE SEQUENCE [LARGE SCALE GENOMIC DNA]</scope>
    <source>
        <strain evidence="7 8">ALDC</strain>
    </source>
</reference>
<dbReference type="InterPro" id="IPR029063">
    <property type="entry name" value="SAM-dependent_MTases_sf"/>
</dbReference>
<dbReference type="KEGG" id="dax:FDQ92_11145"/>
<dbReference type="PANTHER" id="PTHR24422:SF26">
    <property type="entry name" value="CHEMOTAXIS PROTEIN METHYLTRANSFERASE"/>
    <property type="match status" value="1"/>
</dbReference>
<comment type="catalytic activity">
    <reaction evidence="1">
        <text>L-glutamyl-[protein] + S-adenosyl-L-methionine = [protein]-L-glutamate 5-O-methyl ester + S-adenosyl-L-homocysteine</text>
        <dbReference type="Rhea" id="RHEA:24452"/>
        <dbReference type="Rhea" id="RHEA-COMP:10208"/>
        <dbReference type="Rhea" id="RHEA-COMP:10311"/>
        <dbReference type="ChEBI" id="CHEBI:29973"/>
        <dbReference type="ChEBI" id="CHEBI:57856"/>
        <dbReference type="ChEBI" id="CHEBI:59789"/>
        <dbReference type="ChEBI" id="CHEBI:82795"/>
        <dbReference type="EC" id="2.1.1.80"/>
    </reaction>
</comment>
<dbReference type="InterPro" id="IPR026024">
    <property type="entry name" value="Chemotaxis_MeTrfase_CheR"/>
</dbReference>
<reference evidence="7 8" key="1">
    <citation type="submission" date="2019-05" db="EMBL/GenBank/DDBJ databases">
        <title>The Complete Genome Sequence of the n-alkane-degrading Desulfoglaeba alkanexedens ALDC reveals multiple alkylsuccinate synthase gene clusters.</title>
        <authorList>
            <person name="Callaghan A.V."/>
            <person name="Davidova I.A."/>
            <person name="Duncan K.E."/>
            <person name="Morris B."/>
            <person name="McInerney M.J."/>
        </authorList>
    </citation>
    <scope>NUCLEOTIDE SEQUENCE [LARGE SCALE GENOMIC DNA]</scope>
    <source>
        <strain evidence="7 8">ALDC</strain>
    </source>
</reference>
<dbReference type="PIRSF" id="PIRSF000410">
    <property type="entry name" value="CheR"/>
    <property type="match status" value="1"/>
</dbReference>
<dbReference type="PANTHER" id="PTHR24422">
    <property type="entry name" value="CHEMOTAXIS PROTEIN METHYLTRANSFERASE"/>
    <property type="match status" value="1"/>
</dbReference>
<dbReference type="Proteomes" id="UP000298602">
    <property type="component" value="Chromosome"/>
</dbReference>
<dbReference type="SUPFAM" id="SSF47757">
    <property type="entry name" value="Chemotaxis receptor methyltransferase CheR, N-terminal domain"/>
    <property type="match status" value="1"/>
</dbReference>
<keyword evidence="5" id="KW-0949">S-adenosyl-L-methionine</keyword>
<evidence type="ECO:0000256" key="5">
    <source>
        <dbReference type="ARBA" id="ARBA00022691"/>
    </source>
</evidence>
<dbReference type="Gene3D" id="1.10.155.10">
    <property type="entry name" value="Chemotaxis receptor methyltransferase CheR, N-terminal domain"/>
    <property type="match status" value="1"/>
</dbReference>
<dbReference type="Pfam" id="PF01739">
    <property type="entry name" value="CheR"/>
    <property type="match status" value="1"/>
</dbReference>
<dbReference type="EC" id="2.1.1.80" evidence="2"/>
<evidence type="ECO:0000313" key="7">
    <source>
        <dbReference type="EMBL" id="QCQ22676.1"/>
    </source>
</evidence>
<evidence type="ECO:0000256" key="3">
    <source>
        <dbReference type="ARBA" id="ARBA00022603"/>
    </source>
</evidence>
<dbReference type="Gene3D" id="3.40.50.150">
    <property type="entry name" value="Vaccinia Virus protein VP39"/>
    <property type="match status" value="1"/>
</dbReference>
<dbReference type="GO" id="GO:0008983">
    <property type="term" value="F:protein-glutamate O-methyltransferase activity"/>
    <property type="evidence" value="ECO:0007669"/>
    <property type="project" value="UniProtKB-EC"/>
</dbReference>
<dbReference type="SMART" id="SM00138">
    <property type="entry name" value="MeTrc"/>
    <property type="match status" value="1"/>
</dbReference>
<dbReference type="Pfam" id="PF03705">
    <property type="entry name" value="CheR_N"/>
    <property type="match status" value="1"/>
</dbReference>
<dbReference type="GO" id="GO:0032259">
    <property type="term" value="P:methylation"/>
    <property type="evidence" value="ECO:0007669"/>
    <property type="project" value="UniProtKB-KW"/>
</dbReference>
<protein>
    <recommendedName>
        <fullName evidence="2">protein-glutamate O-methyltransferase</fullName>
        <ecNumber evidence="2">2.1.1.80</ecNumber>
    </recommendedName>
</protein>